<dbReference type="AlphaFoldDB" id="A0A383EJH9"/>
<feature type="non-terminal residue" evidence="1">
    <location>
        <position position="126"/>
    </location>
</feature>
<organism evidence="1">
    <name type="scientific">marine metagenome</name>
    <dbReference type="NCBI Taxonomy" id="408172"/>
    <lineage>
        <taxon>unclassified sequences</taxon>
        <taxon>metagenomes</taxon>
        <taxon>ecological metagenomes</taxon>
    </lineage>
</organism>
<protein>
    <recommendedName>
        <fullName evidence="2">Sulfotransferase domain-containing protein</fullName>
    </recommendedName>
</protein>
<reference evidence="1" key="1">
    <citation type="submission" date="2018-05" db="EMBL/GenBank/DDBJ databases">
        <authorList>
            <person name="Lanie J.A."/>
            <person name="Ng W.-L."/>
            <person name="Kazmierczak K.M."/>
            <person name="Andrzejewski T.M."/>
            <person name="Davidsen T.M."/>
            <person name="Wayne K.J."/>
            <person name="Tettelin H."/>
            <person name="Glass J.I."/>
            <person name="Rusch D."/>
            <person name="Podicherti R."/>
            <person name="Tsui H.-C.T."/>
            <person name="Winkler M.E."/>
        </authorList>
    </citation>
    <scope>NUCLEOTIDE SEQUENCE</scope>
</reference>
<dbReference type="EMBL" id="UINC01226224">
    <property type="protein sequence ID" value="SVE56623.1"/>
    <property type="molecule type" value="Genomic_DNA"/>
</dbReference>
<evidence type="ECO:0008006" key="2">
    <source>
        <dbReference type="Google" id="ProtNLM"/>
    </source>
</evidence>
<name>A0A383EJH9_9ZZZZ</name>
<dbReference type="SUPFAM" id="SSF52540">
    <property type="entry name" value="P-loop containing nucleoside triphosphate hydrolases"/>
    <property type="match status" value="1"/>
</dbReference>
<evidence type="ECO:0000313" key="1">
    <source>
        <dbReference type="EMBL" id="SVE56623.1"/>
    </source>
</evidence>
<dbReference type="Gene3D" id="3.40.50.300">
    <property type="entry name" value="P-loop containing nucleotide triphosphate hydrolases"/>
    <property type="match status" value="1"/>
</dbReference>
<accession>A0A383EJH9</accession>
<sequence>MCTPKEPHFLINNEIGKDRIPVGICSENEYLNLFLEGRGEKYRGESSVMYLMFPEIVIPKINQQFGEDCKIIIMLRNPIERAYSGFQHVKRYNVKEDCTDFKSAWNISEERYFSNPEMTPASRYKE</sequence>
<dbReference type="InterPro" id="IPR027417">
    <property type="entry name" value="P-loop_NTPase"/>
</dbReference>
<gene>
    <name evidence="1" type="ORF">METZ01_LOCUS509477</name>
</gene>
<proteinExistence type="predicted"/>